<sequence length="122" mass="14277">MIQQLKKKAQQQDKLITLPDVREGEKESFCLFLFLEGAKMRSLRLAQWLFGHNSCLWLFVICILSMLFSSLVEGANVALYNSSIRHSKWEVRRNSYGRGHYRAKELKGMKRVMKKCNTMFGK</sequence>
<protein>
    <submittedName>
        <fullName evidence="2">Uncharacterized protein</fullName>
    </submittedName>
</protein>
<name>J0YYH4_9HYPH</name>
<reference evidence="2 3" key="1">
    <citation type="submission" date="2012-03" db="EMBL/GenBank/DDBJ databases">
        <title>The Genome Sequence of Bartonella washoensis Sb944nv.</title>
        <authorList>
            <consortium name="The Broad Institute Genome Sequencing Platform"/>
            <consortium name="The Broad Institute Genome Sequencing Center for Infectious Disease"/>
            <person name="Feldgarden M."/>
            <person name="Kirby J."/>
            <person name="Kosoy M."/>
            <person name="Birtles R."/>
            <person name="Probert W.S."/>
            <person name="Chiaraviglio L."/>
            <person name="Young S.K."/>
            <person name="Zeng Q."/>
            <person name="Gargeya S."/>
            <person name="Fitzgerald M."/>
            <person name="Haas B."/>
            <person name="Abouelleil A."/>
            <person name="Alvarado L."/>
            <person name="Arachchi H.M."/>
            <person name="Berlin A."/>
            <person name="Chapman S.B."/>
            <person name="Gearin G."/>
            <person name="Goldberg J."/>
            <person name="Griggs A."/>
            <person name="Gujja S."/>
            <person name="Hansen M."/>
            <person name="Heiman D."/>
            <person name="Howarth C."/>
            <person name="Larimer J."/>
            <person name="Lui A."/>
            <person name="MacDonald P.J.P."/>
            <person name="McCowen C."/>
            <person name="Montmayeur A."/>
            <person name="Murphy C."/>
            <person name="Neiman D."/>
            <person name="Pearson M."/>
            <person name="Priest M."/>
            <person name="Roberts A."/>
            <person name="Saif S."/>
            <person name="Shea T."/>
            <person name="Sisk P."/>
            <person name="Stolte C."/>
            <person name="Sykes S."/>
            <person name="Wortman J."/>
            <person name="Nusbaum C."/>
            <person name="Birren B."/>
        </authorList>
    </citation>
    <scope>NUCLEOTIDE SEQUENCE [LARGE SCALE GENOMIC DNA]</scope>
    <source>
        <strain evidence="2 3">Sb944nv</strain>
    </source>
</reference>
<evidence type="ECO:0000313" key="2">
    <source>
        <dbReference type="EMBL" id="EJF79998.1"/>
    </source>
</evidence>
<evidence type="ECO:0000313" key="3">
    <source>
        <dbReference type="Proteomes" id="UP000008947"/>
    </source>
</evidence>
<organism evidence="2 3">
    <name type="scientific">Candidatus Bartonella washoeensis Sb944nv</name>
    <dbReference type="NCBI Taxonomy" id="1094563"/>
    <lineage>
        <taxon>Bacteria</taxon>
        <taxon>Pseudomonadati</taxon>
        <taxon>Pseudomonadota</taxon>
        <taxon>Alphaproteobacteria</taxon>
        <taxon>Hyphomicrobiales</taxon>
        <taxon>Bartonellaceae</taxon>
        <taxon>Bartonella</taxon>
    </lineage>
</organism>
<dbReference type="AlphaFoldDB" id="J0YYH4"/>
<proteinExistence type="predicted"/>
<comment type="caution">
    <text evidence="2">The sequence shown here is derived from an EMBL/GenBank/DDBJ whole genome shotgun (WGS) entry which is preliminary data.</text>
</comment>
<keyword evidence="3" id="KW-1185">Reference proteome</keyword>
<dbReference type="RefSeq" id="WP_006923403.1">
    <property type="nucleotide sequence ID" value="NZ_JH725023.1"/>
</dbReference>
<feature type="transmembrane region" description="Helical" evidence="1">
    <location>
        <begin position="49"/>
        <end position="72"/>
    </location>
</feature>
<dbReference type="EMBL" id="AILU01000018">
    <property type="protein sequence ID" value="EJF79998.1"/>
    <property type="molecule type" value="Genomic_DNA"/>
</dbReference>
<gene>
    <name evidence="2" type="ORF">MCQ_00541</name>
</gene>
<dbReference type="HOGENOM" id="CLU_2022191_0_0_5"/>
<accession>J0YYH4</accession>
<keyword evidence="1" id="KW-0812">Transmembrane</keyword>
<evidence type="ECO:0000256" key="1">
    <source>
        <dbReference type="SAM" id="Phobius"/>
    </source>
</evidence>
<dbReference type="PATRIC" id="fig|1094563.3.peg.609"/>
<keyword evidence="1" id="KW-1133">Transmembrane helix</keyword>
<dbReference type="Proteomes" id="UP000008947">
    <property type="component" value="Unassembled WGS sequence"/>
</dbReference>
<keyword evidence="1" id="KW-0472">Membrane</keyword>